<organism evidence="2 3">
    <name type="scientific">Toxoplasma gondii VAND</name>
    <dbReference type="NCBI Taxonomy" id="933077"/>
    <lineage>
        <taxon>Eukaryota</taxon>
        <taxon>Sar</taxon>
        <taxon>Alveolata</taxon>
        <taxon>Apicomplexa</taxon>
        <taxon>Conoidasida</taxon>
        <taxon>Coccidia</taxon>
        <taxon>Eucoccidiorida</taxon>
        <taxon>Eimeriorina</taxon>
        <taxon>Sarcocystidae</taxon>
        <taxon>Toxoplasma</taxon>
    </lineage>
</organism>
<proteinExistence type="predicted"/>
<accession>A0A086PWX7</accession>
<protein>
    <submittedName>
        <fullName evidence="2">Toxoplasma gondii family A protein</fullName>
    </submittedName>
</protein>
<comment type="caution">
    <text evidence="2">The sequence shown here is derived from an EMBL/GenBank/DDBJ whole genome shotgun (WGS) entry which is preliminary data.</text>
</comment>
<dbReference type="EMBL" id="AEYJ02001086">
    <property type="protein sequence ID" value="KFH04859.1"/>
    <property type="molecule type" value="Genomic_DNA"/>
</dbReference>
<dbReference type="AlphaFoldDB" id="A0A086PWX7"/>
<dbReference type="Proteomes" id="UP000028840">
    <property type="component" value="Unassembled WGS sequence"/>
</dbReference>
<feature type="compositionally biased region" description="Polar residues" evidence="1">
    <location>
        <begin position="380"/>
        <end position="391"/>
    </location>
</feature>
<reference evidence="2 3" key="1">
    <citation type="submission" date="2014-08" db="EMBL/GenBank/DDBJ databases">
        <authorList>
            <person name="Sibley D."/>
            <person name="Venepally P."/>
            <person name="Karamycheva S."/>
            <person name="Hadjithomas M."/>
            <person name="Khan A."/>
            <person name="Brunk B."/>
            <person name="Roos D."/>
            <person name="Caler E."/>
            <person name="Lorenzi H."/>
        </authorList>
    </citation>
    <scope>NUCLEOTIDE SEQUENCE [LARGE SCALE GENOMIC DNA]</scope>
    <source>
        <strain evidence="2 3">VAND</strain>
    </source>
</reference>
<reference evidence="2 3" key="2">
    <citation type="journal article" date="2015" name="Eukaryot. Cell">
        <title>Genetic mapping reveals that sinefungin resistance in Toxoplasma gondii is controlled by a putative amino acid transporter locus that can be used as a negative selectable marker.</title>
        <authorList>
            <person name="Behnke M.S."/>
            <person name="Khan A."/>
            <person name="Sibley L.D."/>
        </authorList>
    </citation>
    <scope>NUCLEOTIDE SEQUENCE [LARGE SCALE GENOMIC DNA]</scope>
    <source>
        <strain evidence="2 3">VAND</strain>
    </source>
</reference>
<feature type="compositionally biased region" description="Polar residues" evidence="1">
    <location>
        <begin position="315"/>
        <end position="326"/>
    </location>
</feature>
<name>A0A086PWX7_TOXGO</name>
<feature type="non-terminal residue" evidence="2">
    <location>
        <position position="1"/>
    </location>
</feature>
<feature type="compositionally biased region" description="Low complexity" evidence="1">
    <location>
        <begin position="208"/>
        <end position="255"/>
    </location>
</feature>
<dbReference type="OrthoDB" id="331226at2759"/>
<evidence type="ECO:0000256" key="1">
    <source>
        <dbReference type="SAM" id="MobiDB-lite"/>
    </source>
</evidence>
<dbReference type="VEuPathDB" id="ToxoDB:TGVAND_243100"/>
<feature type="region of interest" description="Disordered" evidence="1">
    <location>
        <begin position="208"/>
        <end position="405"/>
    </location>
</feature>
<sequence>SLSAAAQITEEEDCLNNTRLDFGLSFTICTAAFLLLDNKPLFHVDRRLCKMERLALRAVLLTVVAANVFRSEASGSKAEPDFTVTITEKGVQEDMQQFFSLGPSATLRIVDESNSAILLPQAEGGEAQDSVAYEFENGHCNFGKTIAYKDMFSGYTQQVWALSSAEAGTGEQPGGKASIYTFTNPPVEYLNGGVSFCVRFMTKSAVTTTTTTTTPATTTAATAQSSAPTGGSSSDSTGGEGSSPTPGDSDATQPGTGAGGGSSSGESESQPGASTPNQPSEEESPEQPGDGQDGDGDSAQGGGGGTSGNDPPHDTGSSSNGAETPGQQQQAQQTDSQSVQPQLGHSDQVLLHNDGVNGHATTESSDPAHEQVPSTEGKLHSSQLLGPTASQGAPLRNSDPISVGRMNLGSYALAGARVRTSTTILR</sequence>
<evidence type="ECO:0000313" key="3">
    <source>
        <dbReference type="Proteomes" id="UP000028840"/>
    </source>
</evidence>
<evidence type="ECO:0000313" key="2">
    <source>
        <dbReference type="EMBL" id="KFH04859.1"/>
    </source>
</evidence>
<gene>
    <name evidence="2" type="ORF">TGVAND_243100</name>
</gene>
<feature type="compositionally biased region" description="Low complexity" evidence="1">
    <location>
        <begin position="264"/>
        <end position="279"/>
    </location>
</feature>
<feature type="compositionally biased region" description="Low complexity" evidence="1">
    <location>
        <begin position="327"/>
        <end position="342"/>
    </location>
</feature>